<name>A1A0E8_BIFAA</name>
<evidence type="ECO:0000313" key="3">
    <source>
        <dbReference type="Proteomes" id="UP000008702"/>
    </source>
</evidence>
<dbReference type="Proteomes" id="UP000008702">
    <property type="component" value="Chromosome"/>
</dbReference>
<accession>A1A0E8</accession>
<sequence length="234" mass="26621">MVATHGFGFDEELRAAERARDVVPDRVGSVMDHRDVHAALVLMRIEQGEHADHHRAGDHHQQIHARAGRDAGRDGPEQVQQVHRILHGGTVTHDGQRAHHTKRDHDVRADGQCDHAGEHAHAHQRHREAARIHDARVEPPVYAVDDDAHQQRHQQGQRHFGHVVLAEGVQHRFLDHVVYAHGFVFSFAIVRLLRFLRLPMFSAARFRPSVFGLPRYVRPVRSSHTLGTFQPSCQ</sequence>
<protein>
    <submittedName>
        <fullName evidence="2">Hypervariable Bacillus group-specific protein</fullName>
    </submittedName>
</protein>
<gene>
    <name evidence="2" type="primary">vrrB</name>
    <name evidence="2" type="ordered locus">BAD_0400</name>
</gene>
<dbReference type="KEGG" id="bad:BAD_0400"/>
<dbReference type="HOGENOM" id="CLU_1183171_0_0_11"/>
<proteinExistence type="predicted"/>
<evidence type="ECO:0000313" key="2">
    <source>
        <dbReference type="EMBL" id="BAF39181.1"/>
    </source>
</evidence>
<keyword evidence="3" id="KW-1185">Reference proteome</keyword>
<reference evidence="2 3" key="1">
    <citation type="submission" date="2006-12" db="EMBL/GenBank/DDBJ databases">
        <title>Bifidobacterium adolescentis complete genome sequence.</title>
        <authorList>
            <person name="Suzuki T."/>
            <person name="Tsuda Y."/>
            <person name="Kanou N."/>
            <person name="Inoue T."/>
            <person name="Kumazaki K."/>
            <person name="Nagano S."/>
            <person name="Hirai S."/>
            <person name="Tanaka K."/>
            <person name="Watanabe K."/>
        </authorList>
    </citation>
    <scope>NUCLEOTIDE SEQUENCE [LARGE SCALE GENOMIC DNA]</scope>
    <source>
        <strain evidence="3">ATCC 15703 / DSM 20083 / NCTC 11814 / E194a</strain>
    </source>
</reference>
<feature type="compositionally biased region" description="Basic and acidic residues" evidence="1">
    <location>
        <begin position="51"/>
        <end position="76"/>
    </location>
</feature>
<dbReference type="EMBL" id="AP009256">
    <property type="protein sequence ID" value="BAF39181.1"/>
    <property type="molecule type" value="Genomic_DNA"/>
</dbReference>
<dbReference type="AlphaFoldDB" id="A1A0E8"/>
<feature type="region of interest" description="Disordered" evidence="1">
    <location>
        <begin position="51"/>
        <end position="77"/>
    </location>
</feature>
<organism evidence="2 3">
    <name type="scientific">Bifidobacterium adolescentis (strain ATCC 15703 / DSM 20083 / NCTC 11814 / E194a)</name>
    <dbReference type="NCBI Taxonomy" id="367928"/>
    <lineage>
        <taxon>Bacteria</taxon>
        <taxon>Bacillati</taxon>
        <taxon>Actinomycetota</taxon>
        <taxon>Actinomycetes</taxon>
        <taxon>Bifidobacteriales</taxon>
        <taxon>Bifidobacteriaceae</taxon>
        <taxon>Bifidobacterium</taxon>
    </lineage>
</organism>
<evidence type="ECO:0000256" key="1">
    <source>
        <dbReference type="SAM" id="MobiDB-lite"/>
    </source>
</evidence>